<evidence type="ECO:0000256" key="5">
    <source>
        <dbReference type="RuleBase" id="RU361187"/>
    </source>
</evidence>
<evidence type="ECO:0000256" key="7">
    <source>
        <dbReference type="SAM" id="SignalP"/>
    </source>
</evidence>
<evidence type="ECO:0000256" key="2">
    <source>
        <dbReference type="ARBA" id="ARBA00022729"/>
    </source>
</evidence>
<proteinExistence type="inferred from homology"/>
<feature type="region of interest" description="Disordered" evidence="6">
    <location>
        <begin position="113"/>
        <end position="137"/>
    </location>
</feature>
<evidence type="ECO:0000256" key="6">
    <source>
        <dbReference type="SAM" id="MobiDB-lite"/>
    </source>
</evidence>
<evidence type="ECO:0000313" key="9">
    <source>
        <dbReference type="Proteomes" id="UP000664132"/>
    </source>
</evidence>
<dbReference type="OrthoDB" id="272289at2759"/>
<dbReference type="CDD" id="cd18820">
    <property type="entry name" value="GH43_LbAraf43-like"/>
    <property type="match status" value="1"/>
</dbReference>
<dbReference type="GO" id="GO:0005975">
    <property type="term" value="P:carbohydrate metabolic process"/>
    <property type="evidence" value="ECO:0007669"/>
    <property type="project" value="InterPro"/>
</dbReference>
<name>A0A8H7TGF9_9HELO</name>
<evidence type="ECO:0008006" key="10">
    <source>
        <dbReference type="Google" id="ProtNLM"/>
    </source>
</evidence>
<evidence type="ECO:0000256" key="1">
    <source>
        <dbReference type="ARBA" id="ARBA00009865"/>
    </source>
</evidence>
<comment type="similarity">
    <text evidence="1 5">Belongs to the glycosyl hydrolase 43 family.</text>
</comment>
<organism evidence="8 9">
    <name type="scientific">Cadophora malorum</name>
    <dbReference type="NCBI Taxonomy" id="108018"/>
    <lineage>
        <taxon>Eukaryota</taxon>
        <taxon>Fungi</taxon>
        <taxon>Dikarya</taxon>
        <taxon>Ascomycota</taxon>
        <taxon>Pezizomycotina</taxon>
        <taxon>Leotiomycetes</taxon>
        <taxon>Helotiales</taxon>
        <taxon>Ploettnerulaceae</taxon>
        <taxon>Cadophora</taxon>
    </lineage>
</organism>
<dbReference type="Proteomes" id="UP000664132">
    <property type="component" value="Unassembled WGS sequence"/>
</dbReference>
<dbReference type="PANTHER" id="PTHR43817:SF1">
    <property type="entry name" value="HYDROLASE, FAMILY 43, PUTATIVE (AFU_ORTHOLOGUE AFUA_3G01660)-RELATED"/>
    <property type="match status" value="1"/>
</dbReference>
<keyword evidence="9" id="KW-1185">Reference proteome</keyword>
<protein>
    <recommendedName>
        <fullName evidence="10">Glycoside hydrolase family 43 protein</fullName>
    </recommendedName>
</protein>
<keyword evidence="4 5" id="KW-0326">Glycosidase</keyword>
<feature type="chain" id="PRO_5034098005" description="Glycoside hydrolase family 43 protein" evidence="7">
    <location>
        <begin position="25"/>
        <end position="355"/>
    </location>
</feature>
<feature type="signal peptide" evidence="7">
    <location>
        <begin position="1"/>
        <end position="24"/>
    </location>
</feature>
<comment type="caution">
    <text evidence="8">The sequence shown here is derived from an EMBL/GenBank/DDBJ whole genome shotgun (WGS) entry which is preliminary data.</text>
</comment>
<evidence type="ECO:0000313" key="8">
    <source>
        <dbReference type="EMBL" id="KAG4418996.1"/>
    </source>
</evidence>
<evidence type="ECO:0000256" key="3">
    <source>
        <dbReference type="ARBA" id="ARBA00022801"/>
    </source>
</evidence>
<dbReference type="EMBL" id="JAFJYH010000115">
    <property type="protein sequence ID" value="KAG4418996.1"/>
    <property type="molecule type" value="Genomic_DNA"/>
</dbReference>
<dbReference type="InterPro" id="IPR023296">
    <property type="entry name" value="Glyco_hydro_beta-prop_sf"/>
</dbReference>
<dbReference type="InterPro" id="IPR006710">
    <property type="entry name" value="Glyco_hydro_43"/>
</dbReference>
<dbReference type="GO" id="GO:0004553">
    <property type="term" value="F:hydrolase activity, hydrolyzing O-glycosyl compounds"/>
    <property type="evidence" value="ECO:0007669"/>
    <property type="project" value="InterPro"/>
</dbReference>
<gene>
    <name evidence="8" type="ORF">IFR04_007857</name>
</gene>
<dbReference type="SUPFAM" id="SSF75005">
    <property type="entry name" value="Arabinanase/levansucrase/invertase"/>
    <property type="match status" value="1"/>
</dbReference>
<dbReference type="PANTHER" id="PTHR43817">
    <property type="entry name" value="GLYCOSYL HYDROLASE"/>
    <property type="match status" value="1"/>
</dbReference>
<accession>A0A8H7TGF9</accession>
<reference evidence="8" key="1">
    <citation type="submission" date="2021-02" db="EMBL/GenBank/DDBJ databases">
        <title>Genome sequence Cadophora malorum strain M34.</title>
        <authorList>
            <person name="Stefanovic E."/>
            <person name="Vu D."/>
            <person name="Scully C."/>
            <person name="Dijksterhuis J."/>
            <person name="Roader J."/>
            <person name="Houbraken J."/>
        </authorList>
    </citation>
    <scope>NUCLEOTIDE SEQUENCE</scope>
    <source>
        <strain evidence="8">M34</strain>
    </source>
</reference>
<evidence type="ECO:0000256" key="4">
    <source>
        <dbReference type="ARBA" id="ARBA00023295"/>
    </source>
</evidence>
<dbReference type="Pfam" id="PF04616">
    <property type="entry name" value="Glyco_hydro_43"/>
    <property type="match status" value="1"/>
</dbReference>
<sequence>MITTHLTSTTLTLLFTIFITNTHAFTNPIKSPAADPSITVRKKNYYLTATGTTQITVTRSRTLTGLQNGTTTQVWADDTPTRDRDIWAPEIHLIDSTWYILYSASGSANGRSKRSHVLKGTGCDPETGGENGEGDGPDRCVYEWLAELTPEEGKQAGSDRRDPESIDGTYLVVEGERYHVVSAKDSDGEAALQISRLDTESWKVEGWTVIARANRKWERDEVPLLEGPHPLYHNGSIWLSYSGSFCGSPDYALGLLHYIGPDPLSASSWVKVSTTRPVVSKANGNYGTGHNCFFYSPDGTEIWNAFHATANSSGSCGVDRYTMASKMTFDEDNKPVFGVPEELGTTIQAPSGERA</sequence>
<keyword evidence="3 5" id="KW-0378">Hydrolase</keyword>
<keyword evidence="2 7" id="KW-0732">Signal</keyword>
<dbReference type="AlphaFoldDB" id="A0A8H7TGF9"/>
<dbReference type="Gene3D" id="2.115.10.20">
    <property type="entry name" value="Glycosyl hydrolase domain, family 43"/>
    <property type="match status" value="1"/>
</dbReference>